<keyword evidence="2" id="KW-1185">Reference proteome</keyword>
<name>A0A2I1GY01_9GLOM</name>
<organism evidence="1 2">
    <name type="scientific">Rhizophagus irregularis</name>
    <dbReference type="NCBI Taxonomy" id="588596"/>
    <lineage>
        <taxon>Eukaryota</taxon>
        <taxon>Fungi</taxon>
        <taxon>Fungi incertae sedis</taxon>
        <taxon>Mucoromycota</taxon>
        <taxon>Glomeromycotina</taxon>
        <taxon>Glomeromycetes</taxon>
        <taxon>Glomerales</taxon>
        <taxon>Glomeraceae</taxon>
        <taxon>Rhizophagus</taxon>
    </lineage>
</organism>
<proteinExistence type="predicted"/>
<protein>
    <submittedName>
        <fullName evidence="1">Uncharacterized protein</fullName>
    </submittedName>
</protein>
<dbReference type="Proteomes" id="UP000234323">
    <property type="component" value="Unassembled WGS sequence"/>
</dbReference>
<dbReference type="AlphaFoldDB" id="A0A2I1GY01"/>
<evidence type="ECO:0000313" key="1">
    <source>
        <dbReference type="EMBL" id="PKY51511.1"/>
    </source>
</evidence>
<comment type="caution">
    <text evidence="1">The sequence shown here is derived from an EMBL/GenBank/DDBJ whole genome shotgun (WGS) entry which is preliminary data.</text>
</comment>
<sequence length="64" mass="7546">MPVYATRAMREEFVNTCEMFLGNIEKSRVHRIYKEFVGADESEIDARVKLAFDLKDPDLMYNIK</sequence>
<accession>A0A2I1GY01</accession>
<reference evidence="1 2" key="1">
    <citation type="submission" date="2015-10" db="EMBL/GenBank/DDBJ databases">
        <title>Genome analyses suggest a sexual origin of heterokaryosis in a supposedly ancient asexual fungus.</title>
        <authorList>
            <person name="Ropars J."/>
            <person name="Sedzielewska K."/>
            <person name="Noel J."/>
            <person name="Charron P."/>
            <person name="Farinelli L."/>
            <person name="Marton T."/>
            <person name="Kruger M."/>
            <person name="Pelin A."/>
            <person name="Brachmann A."/>
            <person name="Corradi N."/>
        </authorList>
    </citation>
    <scope>NUCLEOTIDE SEQUENCE [LARGE SCALE GENOMIC DNA]</scope>
    <source>
        <strain evidence="1 2">A4</strain>
    </source>
</reference>
<evidence type="ECO:0000313" key="2">
    <source>
        <dbReference type="Proteomes" id="UP000234323"/>
    </source>
</evidence>
<dbReference type="EMBL" id="LLXI01001036">
    <property type="protein sequence ID" value="PKY51511.1"/>
    <property type="molecule type" value="Genomic_DNA"/>
</dbReference>
<gene>
    <name evidence="1" type="ORF">RhiirA4_468596</name>
</gene>